<keyword evidence="1" id="KW-0812">Transmembrane</keyword>
<dbReference type="Proteomes" id="UP000563349">
    <property type="component" value="Unassembled WGS sequence"/>
</dbReference>
<evidence type="ECO:0000313" key="6">
    <source>
        <dbReference type="Proteomes" id="UP000563349"/>
    </source>
</evidence>
<evidence type="ECO:0000256" key="1">
    <source>
        <dbReference type="SAM" id="Phobius"/>
    </source>
</evidence>
<accession>A0A7Z0LC99</accession>
<organism evidence="3 6">
    <name type="scientific">Streptococcus danieliae</name>
    <dbReference type="NCBI Taxonomy" id="747656"/>
    <lineage>
        <taxon>Bacteria</taxon>
        <taxon>Bacillati</taxon>
        <taxon>Bacillota</taxon>
        <taxon>Bacilli</taxon>
        <taxon>Lactobacillales</taxon>
        <taxon>Streptococcaceae</taxon>
        <taxon>Streptococcus</taxon>
    </lineage>
</organism>
<evidence type="ECO:0000313" key="4">
    <source>
        <dbReference type="EMBL" id="NYS97044.1"/>
    </source>
</evidence>
<dbReference type="Proteomes" id="UP000461595">
    <property type="component" value="Unassembled WGS sequence"/>
</dbReference>
<dbReference type="EMBL" id="WSRS01000046">
    <property type="protein sequence ID" value="MVX59162.1"/>
    <property type="molecule type" value="Genomic_DNA"/>
</dbReference>
<proteinExistence type="predicted"/>
<protein>
    <submittedName>
        <fullName evidence="3">Uncharacterized protein</fullName>
    </submittedName>
</protein>
<dbReference type="AlphaFoldDB" id="A0A7Z0LC99"/>
<dbReference type="EMBL" id="JACBYG010000017">
    <property type="protein sequence ID" value="NYS48809.1"/>
    <property type="molecule type" value="Genomic_DNA"/>
</dbReference>
<keyword evidence="6" id="KW-1185">Reference proteome</keyword>
<name>A0A7Z0LC99_9STRE</name>
<gene>
    <name evidence="2" type="ORF">E5983_05830</name>
    <name evidence="3" type="ORF">HZY93_02270</name>
    <name evidence="4" type="ORF">HZY94_07650</name>
</gene>
<evidence type="ECO:0000313" key="2">
    <source>
        <dbReference type="EMBL" id="MVX59162.1"/>
    </source>
</evidence>
<dbReference type="EMBL" id="JACBXX010000159">
    <property type="protein sequence ID" value="NYS97044.1"/>
    <property type="molecule type" value="Genomic_DNA"/>
</dbReference>
<feature type="transmembrane region" description="Helical" evidence="1">
    <location>
        <begin position="29"/>
        <end position="56"/>
    </location>
</feature>
<evidence type="ECO:0000313" key="5">
    <source>
        <dbReference type="Proteomes" id="UP000461595"/>
    </source>
</evidence>
<sequence>MKKLLGAAIQALVIGLVIGCICYLARGDFFYRYLALIFGFLAGLAYFITGTAIEILHEVRQTKKEE</sequence>
<comment type="caution">
    <text evidence="3">The sequence shown here is derived from an EMBL/GenBank/DDBJ whole genome shotgun (WGS) entry which is preliminary data.</text>
</comment>
<dbReference type="Proteomes" id="UP000589521">
    <property type="component" value="Unassembled WGS sequence"/>
</dbReference>
<reference evidence="6 7" key="2">
    <citation type="submission" date="2020-07" db="EMBL/GenBank/DDBJ databases">
        <title>MOT database genomes.</title>
        <authorList>
            <person name="Joseph S."/>
            <person name="Aduse-Opoku J."/>
            <person name="Hashim A."/>
            <person name="Wade W."/>
            <person name="Curtis M."/>
        </authorList>
    </citation>
    <scope>NUCLEOTIDE SEQUENCE [LARGE SCALE GENOMIC DNA]</scope>
    <source>
        <strain evidence="3 6">CCW311</strain>
        <strain evidence="4 7">STR</strain>
    </source>
</reference>
<reference evidence="2 5" key="1">
    <citation type="submission" date="2019-12" db="EMBL/GenBank/DDBJ databases">
        <title>Microbes associate with the intestines of laboratory mice.</title>
        <authorList>
            <person name="Navarre W."/>
            <person name="Wong E."/>
        </authorList>
    </citation>
    <scope>NUCLEOTIDE SEQUENCE [LARGE SCALE GENOMIC DNA]</scope>
    <source>
        <strain evidence="2 5">NM51_B2-22</strain>
    </source>
</reference>
<keyword evidence="1" id="KW-1133">Transmembrane helix</keyword>
<evidence type="ECO:0000313" key="3">
    <source>
        <dbReference type="EMBL" id="NYS48809.1"/>
    </source>
</evidence>
<dbReference type="RefSeq" id="WP_160332948.1">
    <property type="nucleotide sequence ID" value="NZ_CATKDJ010000155.1"/>
</dbReference>
<dbReference type="PROSITE" id="PS51257">
    <property type="entry name" value="PROKAR_LIPOPROTEIN"/>
    <property type="match status" value="1"/>
</dbReference>
<keyword evidence="1" id="KW-0472">Membrane</keyword>
<evidence type="ECO:0000313" key="7">
    <source>
        <dbReference type="Proteomes" id="UP000589521"/>
    </source>
</evidence>